<keyword evidence="2" id="KW-1185">Reference proteome</keyword>
<dbReference type="EMBL" id="CP138359">
    <property type="protein sequence ID" value="WPF82666.1"/>
    <property type="molecule type" value="Genomic_DNA"/>
</dbReference>
<accession>A0AAF1BYB5</accession>
<evidence type="ECO:0000313" key="2">
    <source>
        <dbReference type="Proteomes" id="UP001304340"/>
    </source>
</evidence>
<name>A0AAF1BYB5_9MICO</name>
<dbReference type="AlphaFoldDB" id="A0AAF1BYB5"/>
<dbReference type="KEGG" id="sbil:SANBI_000277"/>
<dbReference type="Proteomes" id="UP001304340">
    <property type="component" value="Chromosome"/>
</dbReference>
<sequence>MPTNAFRGQGDYLVPVVPAGISGDLGAKPDDDKPSDVAEADIKEEVAVAENIESAESGSATLASVR</sequence>
<proteinExistence type="predicted"/>
<protein>
    <submittedName>
        <fullName evidence="1">Uncharacterized protein</fullName>
    </submittedName>
</protein>
<dbReference type="RefSeq" id="WP_319158235.1">
    <property type="nucleotide sequence ID" value="NZ_CP138359.1"/>
</dbReference>
<reference evidence="2" key="1">
    <citation type="submission" date="2023-11" db="EMBL/GenBank/DDBJ databases">
        <authorList>
            <person name="Helweg L.P."/>
            <person name="Kiel A."/>
            <person name="Hitz F."/>
            <person name="Ruckert-Reed C."/>
            <person name="Busche T."/>
            <person name="Kaltschmidt B."/>
            <person name="Kaltschmidt C."/>
        </authorList>
    </citation>
    <scope>NUCLEOTIDE SEQUENCE [LARGE SCALE GENOMIC DNA]</scope>
    <source>
        <strain evidence="2">4.1</strain>
    </source>
</reference>
<gene>
    <name evidence="1" type="ORF">SANBI_000277</name>
</gene>
<organism evidence="1 2">
    <name type="scientific">Sanguibacter biliveldensis</name>
    <dbReference type="NCBI Taxonomy" id="3030830"/>
    <lineage>
        <taxon>Bacteria</taxon>
        <taxon>Bacillati</taxon>
        <taxon>Actinomycetota</taxon>
        <taxon>Actinomycetes</taxon>
        <taxon>Micrococcales</taxon>
        <taxon>Sanguibacteraceae</taxon>
        <taxon>Sanguibacter</taxon>
    </lineage>
</organism>
<evidence type="ECO:0000313" key="1">
    <source>
        <dbReference type="EMBL" id="WPF82666.1"/>
    </source>
</evidence>